<evidence type="ECO:0000256" key="7">
    <source>
        <dbReference type="ARBA" id="ARBA00023170"/>
    </source>
</evidence>
<evidence type="ECO:0000256" key="3">
    <source>
        <dbReference type="ARBA" id="ARBA00022475"/>
    </source>
</evidence>
<keyword evidence="3" id="KW-1003">Cell membrane</keyword>
<feature type="transmembrane region" description="Helical" evidence="8">
    <location>
        <begin position="288"/>
        <end position="311"/>
    </location>
</feature>
<dbReference type="OrthoDB" id="5800391at2759"/>
<feature type="transmembrane region" description="Helical" evidence="8">
    <location>
        <begin position="142"/>
        <end position="166"/>
    </location>
</feature>
<feature type="transmembrane region" description="Helical" evidence="8">
    <location>
        <begin position="251"/>
        <end position="276"/>
    </location>
</feature>
<dbReference type="EMBL" id="VUJU01001308">
    <property type="protein sequence ID" value="KAF0765871.1"/>
    <property type="molecule type" value="Genomic_DNA"/>
</dbReference>
<comment type="caution">
    <text evidence="9">The sequence shown here is derived from an EMBL/GenBank/DDBJ whole genome shotgun (WGS) entry which is preliminary data.</text>
</comment>
<comment type="subcellular location">
    <subcellularLocation>
        <location evidence="1">Cell membrane</location>
        <topology evidence="1">Multi-pass membrane protein</topology>
    </subcellularLocation>
</comment>
<feature type="transmembrane region" description="Helical" evidence="8">
    <location>
        <begin position="413"/>
        <end position="435"/>
    </location>
</feature>
<evidence type="ECO:0000313" key="10">
    <source>
        <dbReference type="Proteomes" id="UP000478052"/>
    </source>
</evidence>
<evidence type="ECO:0000256" key="8">
    <source>
        <dbReference type="SAM" id="Phobius"/>
    </source>
</evidence>
<evidence type="ECO:0000256" key="2">
    <source>
        <dbReference type="ARBA" id="ARBA00005327"/>
    </source>
</evidence>
<protein>
    <submittedName>
        <fullName evidence="9">Gustatory receptor for sugar taste 64e-like</fullName>
    </submittedName>
</protein>
<comment type="similarity">
    <text evidence="2">Belongs to the insect chemoreceptor superfamily. Gustatory receptor (GR) family. Gr5a subfamily.</text>
</comment>
<evidence type="ECO:0000256" key="4">
    <source>
        <dbReference type="ARBA" id="ARBA00022692"/>
    </source>
</evidence>
<keyword evidence="10" id="KW-1185">Reference proteome</keyword>
<feature type="transmembrane region" description="Helical" evidence="8">
    <location>
        <begin position="317"/>
        <end position="336"/>
    </location>
</feature>
<dbReference type="GO" id="GO:0008527">
    <property type="term" value="F:taste receptor activity"/>
    <property type="evidence" value="ECO:0007669"/>
    <property type="project" value="InterPro"/>
</dbReference>
<dbReference type="InterPro" id="IPR009318">
    <property type="entry name" value="Gustatory_rcpt"/>
</dbReference>
<organism evidence="9 10">
    <name type="scientific">Aphis craccivora</name>
    <name type="common">Cowpea aphid</name>
    <dbReference type="NCBI Taxonomy" id="307492"/>
    <lineage>
        <taxon>Eukaryota</taxon>
        <taxon>Metazoa</taxon>
        <taxon>Ecdysozoa</taxon>
        <taxon>Arthropoda</taxon>
        <taxon>Hexapoda</taxon>
        <taxon>Insecta</taxon>
        <taxon>Pterygota</taxon>
        <taxon>Neoptera</taxon>
        <taxon>Paraneoptera</taxon>
        <taxon>Hemiptera</taxon>
        <taxon>Sternorrhyncha</taxon>
        <taxon>Aphidomorpha</taxon>
        <taxon>Aphidoidea</taxon>
        <taxon>Aphididae</taxon>
        <taxon>Aphidini</taxon>
        <taxon>Aphis</taxon>
        <taxon>Aphis</taxon>
    </lineage>
</organism>
<dbReference type="Proteomes" id="UP000478052">
    <property type="component" value="Unassembled WGS sequence"/>
</dbReference>
<keyword evidence="4 8" id="KW-0812">Transmembrane</keyword>
<keyword evidence="7 9" id="KW-0675">Receptor</keyword>
<feature type="transmembrane region" description="Helical" evidence="8">
    <location>
        <begin position="380"/>
        <end position="401"/>
    </location>
</feature>
<dbReference type="PANTHER" id="PTHR21421">
    <property type="entry name" value="GUSTATORY RECEPTOR"/>
    <property type="match status" value="1"/>
</dbReference>
<proteinExistence type="inferred from homology"/>
<feature type="transmembrane region" description="Helical" evidence="8">
    <location>
        <begin position="116"/>
        <end position="136"/>
    </location>
</feature>
<keyword evidence="5 8" id="KW-1133">Transmembrane helix</keyword>
<evidence type="ECO:0000313" key="9">
    <source>
        <dbReference type="EMBL" id="KAF0765871.1"/>
    </source>
</evidence>
<gene>
    <name evidence="9" type="ORF">FWK35_00003789</name>
</gene>
<sequence length="543" mass="62339">MSDKNTFRPVYLKDRNFIESGYERQLKQSSLSDSAARSSYNTFSLKENKGNIALEIQDDLGMAVNYVRIKALEDSIRKDIISDTNSMHKSITPVLVLARMCGLLPVQGIRGQNTSYLLPHFKLFIINNLTYLYFSFNWFSWPAIYSLIVIGISILVVLFLVLDLYIDGLTYEIMGKVDKLFSSYTNIIIIHICYAILFIGYILFYGGSIVLYIVFIHLAREWPKVMEKWELMEREMKQYGYPLNTAFKFKILTSIIILLSSIEHFASILTGVLRVIPCLSDGQDIFRAFFLPSFKTVFAFINYSLIVAIPVKFFDIIYSYAWNIMDLFIIILACALTDKFKQLNRKLDSVRGKVLPNMYWRKYRETYNILASLTHDFDEFLSPVILLSFGHNLYFICLQLLNSLKPMHSSWEAVCFAFLFTYLVGRTCAVSLYVASINDESKKPKAVLFSVPAECYGVEVQRFLTQVSADELSFTGCNFFSVTRTFMLTVGLKNYLNILEFSFDRVAGTIVTYEIVLIQFNNVGGGVADQNNTLINFCPKFNT</sequence>
<feature type="transmembrane region" description="Helical" evidence="8">
    <location>
        <begin position="187"/>
        <end position="219"/>
    </location>
</feature>
<reference evidence="9 10" key="1">
    <citation type="submission" date="2019-08" db="EMBL/GenBank/DDBJ databases">
        <title>Whole genome of Aphis craccivora.</title>
        <authorList>
            <person name="Voronova N.V."/>
            <person name="Shulinski R.S."/>
            <person name="Bandarenka Y.V."/>
            <person name="Zhorov D.G."/>
            <person name="Warner D."/>
        </authorList>
    </citation>
    <scope>NUCLEOTIDE SEQUENCE [LARGE SCALE GENOMIC DNA]</scope>
    <source>
        <strain evidence="9">180601</strain>
        <tissue evidence="9">Whole Body</tissue>
    </source>
</reference>
<dbReference type="PANTHER" id="PTHR21421:SF29">
    <property type="entry name" value="GUSTATORY RECEPTOR 5A FOR TREHALOSE-RELATED"/>
    <property type="match status" value="1"/>
</dbReference>
<dbReference type="GO" id="GO:0005886">
    <property type="term" value="C:plasma membrane"/>
    <property type="evidence" value="ECO:0007669"/>
    <property type="project" value="UniProtKB-SubCell"/>
</dbReference>
<evidence type="ECO:0000256" key="1">
    <source>
        <dbReference type="ARBA" id="ARBA00004651"/>
    </source>
</evidence>
<evidence type="ECO:0000256" key="6">
    <source>
        <dbReference type="ARBA" id="ARBA00023136"/>
    </source>
</evidence>
<name>A0A6G0Z5V5_APHCR</name>
<dbReference type="GO" id="GO:0050916">
    <property type="term" value="P:sensory perception of sweet taste"/>
    <property type="evidence" value="ECO:0007669"/>
    <property type="project" value="UniProtKB-ARBA"/>
</dbReference>
<dbReference type="Pfam" id="PF06151">
    <property type="entry name" value="Trehalose_recp"/>
    <property type="match status" value="2"/>
</dbReference>
<evidence type="ECO:0000256" key="5">
    <source>
        <dbReference type="ARBA" id="ARBA00022989"/>
    </source>
</evidence>
<dbReference type="AlphaFoldDB" id="A0A6G0Z5V5"/>
<accession>A0A6G0Z5V5</accession>
<keyword evidence="6 8" id="KW-0472">Membrane</keyword>